<dbReference type="Proteomes" id="UP000025227">
    <property type="component" value="Unplaced"/>
</dbReference>
<evidence type="ECO:0000313" key="2">
    <source>
        <dbReference type="WBParaSite" id="HCON_00032550-00001"/>
    </source>
</evidence>
<dbReference type="AlphaFoldDB" id="A0A7I4Y0N3"/>
<sequence>MPTDFFFRVNHEKRTVGLQLAVPFGRFKGRPGVARPWSRRKNHRTLQRARLCHVAADSSHYRRLQSFIAVVNAVAACLRHLQYYSTSTTRRSLRRVHNTTLCHPQVVPMLLKWCQCCAVEQDGNTWKDGPQQPRTLEKHCRKKVG</sequence>
<proteinExistence type="predicted"/>
<evidence type="ECO:0000313" key="1">
    <source>
        <dbReference type="Proteomes" id="UP000025227"/>
    </source>
</evidence>
<accession>A0A7I4Y0N3</accession>
<reference evidence="2" key="1">
    <citation type="submission" date="2020-12" db="UniProtKB">
        <authorList>
            <consortium name="WormBaseParasite"/>
        </authorList>
    </citation>
    <scope>IDENTIFICATION</scope>
    <source>
        <strain evidence="2">MHco3</strain>
    </source>
</reference>
<name>A0A7I4Y0N3_HAECO</name>
<organism evidence="1 2">
    <name type="scientific">Haemonchus contortus</name>
    <name type="common">Barber pole worm</name>
    <dbReference type="NCBI Taxonomy" id="6289"/>
    <lineage>
        <taxon>Eukaryota</taxon>
        <taxon>Metazoa</taxon>
        <taxon>Ecdysozoa</taxon>
        <taxon>Nematoda</taxon>
        <taxon>Chromadorea</taxon>
        <taxon>Rhabditida</taxon>
        <taxon>Rhabditina</taxon>
        <taxon>Rhabditomorpha</taxon>
        <taxon>Strongyloidea</taxon>
        <taxon>Trichostrongylidae</taxon>
        <taxon>Haemonchus</taxon>
    </lineage>
</organism>
<dbReference type="WBParaSite" id="HCON_00032550-00001">
    <property type="protein sequence ID" value="HCON_00032550-00001"/>
    <property type="gene ID" value="HCON_00032550"/>
</dbReference>
<protein>
    <submittedName>
        <fullName evidence="2">Uncharacterized protein</fullName>
    </submittedName>
</protein>
<keyword evidence="1" id="KW-1185">Reference proteome</keyword>